<dbReference type="GO" id="GO:0016491">
    <property type="term" value="F:oxidoreductase activity"/>
    <property type="evidence" value="ECO:0007669"/>
    <property type="project" value="UniProtKB-KW"/>
</dbReference>
<dbReference type="InterPro" id="IPR057326">
    <property type="entry name" value="KR_dom"/>
</dbReference>
<dbReference type="CDD" id="cd05233">
    <property type="entry name" value="SDR_c"/>
    <property type="match status" value="1"/>
</dbReference>
<dbReference type="Gene3D" id="3.40.50.720">
    <property type="entry name" value="NAD(P)-binding Rossmann-like Domain"/>
    <property type="match status" value="1"/>
</dbReference>
<evidence type="ECO:0000313" key="6">
    <source>
        <dbReference type="Proteomes" id="UP001601521"/>
    </source>
</evidence>
<dbReference type="Pfam" id="PF00106">
    <property type="entry name" value="adh_short"/>
    <property type="match status" value="1"/>
</dbReference>
<evidence type="ECO:0000259" key="4">
    <source>
        <dbReference type="SMART" id="SM00822"/>
    </source>
</evidence>
<keyword evidence="2 5" id="KW-0560">Oxidoreductase</keyword>
<dbReference type="PRINTS" id="PR00080">
    <property type="entry name" value="SDRFAMILY"/>
</dbReference>
<gene>
    <name evidence="5" type="ORF">ACFYTH_24055</name>
</gene>
<dbReference type="EMBL" id="JBIALX010000010">
    <property type="protein sequence ID" value="MFF0456449.1"/>
    <property type="molecule type" value="Genomic_DNA"/>
</dbReference>
<sequence length="263" mass="27151">MMTADRFEGKVAVVTGAGSGIGAATARLLAQRGAAAVYLCDIDADAAARNAAALGVGHCAGLDVADPARVREMFDTAVTQHGRVDVVVHAAGVDDPKSKQWIYEAAERDEPVDVLTRLDDADWRRVMAINLDGTFFVLREAVRVMRETGGGSIVTVGSSSAFDTLIGYPHYAASKAGVHALSQAVAKEVAPLGIRVNTVAPGPVDTGMAARTPAHLRAAMNGGPTRGFATAEELADNILYLASPGAANVIGAVLLSNGGRFTV</sequence>
<evidence type="ECO:0000256" key="3">
    <source>
        <dbReference type="RuleBase" id="RU000363"/>
    </source>
</evidence>
<keyword evidence="6" id="KW-1185">Reference proteome</keyword>
<evidence type="ECO:0000256" key="1">
    <source>
        <dbReference type="ARBA" id="ARBA00006484"/>
    </source>
</evidence>
<dbReference type="SMART" id="SM00822">
    <property type="entry name" value="PKS_KR"/>
    <property type="match status" value="1"/>
</dbReference>
<evidence type="ECO:0000256" key="2">
    <source>
        <dbReference type="ARBA" id="ARBA00023002"/>
    </source>
</evidence>
<dbReference type="InterPro" id="IPR002347">
    <property type="entry name" value="SDR_fam"/>
</dbReference>
<accession>A0ABW6NRQ9</accession>
<dbReference type="PANTHER" id="PTHR42760">
    <property type="entry name" value="SHORT-CHAIN DEHYDROGENASES/REDUCTASES FAMILY MEMBER"/>
    <property type="match status" value="1"/>
</dbReference>
<comment type="caution">
    <text evidence="5">The sequence shown here is derived from an EMBL/GenBank/DDBJ whole genome shotgun (WGS) entry which is preliminary data.</text>
</comment>
<organism evidence="5 6">
    <name type="scientific">Nocardia africana</name>
    <dbReference type="NCBI Taxonomy" id="134964"/>
    <lineage>
        <taxon>Bacteria</taxon>
        <taxon>Bacillati</taxon>
        <taxon>Actinomycetota</taxon>
        <taxon>Actinomycetes</taxon>
        <taxon>Mycobacteriales</taxon>
        <taxon>Nocardiaceae</taxon>
        <taxon>Nocardia</taxon>
    </lineage>
</organism>
<dbReference type="RefSeq" id="WP_387253336.1">
    <property type="nucleotide sequence ID" value="NZ_JBIALX010000010.1"/>
</dbReference>
<comment type="similarity">
    <text evidence="1 3">Belongs to the short-chain dehydrogenases/reductases (SDR) family.</text>
</comment>
<dbReference type="PROSITE" id="PS00061">
    <property type="entry name" value="ADH_SHORT"/>
    <property type="match status" value="1"/>
</dbReference>
<reference evidence="5 6" key="1">
    <citation type="submission" date="2024-10" db="EMBL/GenBank/DDBJ databases">
        <title>The Natural Products Discovery Center: Release of the First 8490 Sequenced Strains for Exploring Actinobacteria Biosynthetic Diversity.</title>
        <authorList>
            <person name="Kalkreuter E."/>
            <person name="Kautsar S.A."/>
            <person name="Yang D."/>
            <person name="Bader C.D."/>
            <person name="Teijaro C.N."/>
            <person name="Fluegel L."/>
            <person name="Davis C.M."/>
            <person name="Simpson J.R."/>
            <person name="Lauterbach L."/>
            <person name="Steele A.D."/>
            <person name="Gui C."/>
            <person name="Meng S."/>
            <person name="Li G."/>
            <person name="Viehrig K."/>
            <person name="Ye F."/>
            <person name="Su P."/>
            <person name="Kiefer A.F."/>
            <person name="Nichols A."/>
            <person name="Cepeda A.J."/>
            <person name="Yan W."/>
            <person name="Fan B."/>
            <person name="Jiang Y."/>
            <person name="Adhikari A."/>
            <person name="Zheng C.-J."/>
            <person name="Schuster L."/>
            <person name="Cowan T.M."/>
            <person name="Smanski M.J."/>
            <person name="Chevrette M.G."/>
            <person name="De Carvalho L.P.S."/>
            <person name="Shen B."/>
        </authorList>
    </citation>
    <scope>NUCLEOTIDE SEQUENCE [LARGE SCALE GENOMIC DNA]</scope>
    <source>
        <strain evidence="5 6">NPDC004550</strain>
    </source>
</reference>
<feature type="domain" description="Ketoreductase" evidence="4">
    <location>
        <begin position="10"/>
        <end position="202"/>
    </location>
</feature>
<dbReference type="InterPro" id="IPR036291">
    <property type="entry name" value="NAD(P)-bd_dom_sf"/>
</dbReference>
<name>A0ABW6NRQ9_9NOCA</name>
<evidence type="ECO:0000313" key="5">
    <source>
        <dbReference type="EMBL" id="MFF0456449.1"/>
    </source>
</evidence>
<dbReference type="PANTHER" id="PTHR42760:SF133">
    <property type="entry name" value="3-OXOACYL-[ACYL-CARRIER-PROTEIN] REDUCTASE"/>
    <property type="match status" value="1"/>
</dbReference>
<dbReference type="EC" id="1.1.1.-" evidence="5"/>
<dbReference type="Proteomes" id="UP001601521">
    <property type="component" value="Unassembled WGS sequence"/>
</dbReference>
<dbReference type="InterPro" id="IPR020904">
    <property type="entry name" value="Sc_DH/Rdtase_CS"/>
</dbReference>
<dbReference type="SUPFAM" id="SSF51735">
    <property type="entry name" value="NAD(P)-binding Rossmann-fold domains"/>
    <property type="match status" value="1"/>
</dbReference>
<protein>
    <submittedName>
        <fullName evidence="5">SDR family NAD(P)-dependent oxidoreductase</fullName>
        <ecNumber evidence="5">1.1.1.-</ecNumber>
    </submittedName>
</protein>
<proteinExistence type="inferred from homology"/>
<dbReference type="PRINTS" id="PR00081">
    <property type="entry name" value="GDHRDH"/>
</dbReference>